<evidence type="ECO:0000313" key="8">
    <source>
        <dbReference type="Proteomes" id="UP000219412"/>
    </source>
</evidence>
<dbReference type="AlphaFoldDB" id="A0A285UU56"/>
<evidence type="ECO:0000256" key="5">
    <source>
        <dbReference type="SAM" id="SignalP"/>
    </source>
</evidence>
<feature type="domain" description="ABC-type glycine betaine transport system substrate-binding" evidence="6">
    <location>
        <begin position="205"/>
        <end position="306"/>
    </location>
</feature>
<keyword evidence="3" id="KW-1003">Cell membrane</keyword>
<evidence type="ECO:0000313" key="7">
    <source>
        <dbReference type="EMBL" id="SOC43761.1"/>
    </source>
</evidence>
<organism evidence="7 8">
    <name type="scientific">Salinicoccus kekensis</name>
    <dbReference type="NCBI Taxonomy" id="714307"/>
    <lineage>
        <taxon>Bacteria</taxon>
        <taxon>Bacillati</taxon>
        <taxon>Bacillota</taxon>
        <taxon>Bacilli</taxon>
        <taxon>Bacillales</taxon>
        <taxon>Staphylococcaceae</taxon>
        <taxon>Salinicoccus</taxon>
    </lineage>
</organism>
<dbReference type="GO" id="GO:0015226">
    <property type="term" value="F:carnitine transmembrane transporter activity"/>
    <property type="evidence" value="ECO:0007669"/>
    <property type="project" value="TreeGrafter"/>
</dbReference>
<sequence>MFNFNFMRFMLVGILFSSLFAAGCSVNMTEADDISENAGSGDYSQEMDYTITGVELGAGQTEAINDAIEAYDNLDEWEQKTSSAAAMLAELDEAFEDEAPIAVAAWSPHFKFAQYDLKYLEDTEGIFGEEETVRTIARTDLEKDLPHAYAILDRIQFEPEMIEEAVAQNAGTDTDYTEIAREWVNENADTVEEWTAGTAPAEGEPVKLVTTHWDDSMFTANVAAVVLSEHGFDVTLSAVDTLALFETIAAGDADASLSPWLPVTDGTYYNEYADQIDDLGPHTEGAKIGIAVPEYMDIDSIEDLNPKE</sequence>
<evidence type="ECO:0000259" key="6">
    <source>
        <dbReference type="Pfam" id="PF04069"/>
    </source>
</evidence>
<keyword evidence="2" id="KW-0813">Transport</keyword>
<feature type="domain" description="ABC-type glycine betaine transport system substrate-binding" evidence="6">
    <location>
        <begin position="29"/>
        <end position="186"/>
    </location>
</feature>
<dbReference type="InterPro" id="IPR007210">
    <property type="entry name" value="ABC_Gly_betaine_transp_sub-bd"/>
</dbReference>
<dbReference type="SUPFAM" id="SSF53850">
    <property type="entry name" value="Periplasmic binding protein-like II"/>
    <property type="match status" value="2"/>
</dbReference>
<proteinExistence type="predicted"/>
<dbReference type="Pfam" id="PF04069">
    <property type="entry name" value="OpuAC"/>
    <property type="match status" value="2"/>
</dbReference>
<dbReference type="Gene3D" id="3.10.105.10">
    <property type="entry name" value="Dipeptide-binding Protein, Domain 3"/>
    <property type="match status" value="1"/>
</dbReference>
<dbReference type="PANTHER" id="PTHR47737:SF1">
    <property type="entry name" value="GLYCINE BETAINE_PROLINE BETAINE TRANSPORT SYSTEM PERMEASE PROTEIN PROW"/>
    <property type="match status" value="1"/>
</dbReference>
<keyword evidence="4" id="KW-0472">Membrane</keyword>
<feature type="signal peptide" evidence="5">
    <location>
        <begin position="1"/>
        <end position="21"/>
    </location>
</feature>
<comment type="subcellular location">
    <subcellularLocation>
        <location evidence="1">Cell membrane</location>
    </subcellularLocation>
</comment>
<dbReference type="Proteomes" id="UP000219412">
    <property type="component" value="Unassembled WGS sequence"/>
</dbReference>
<dbReference type="GO" id="GO:0015871">
    <property type="term" value="P:choline transport"/>
    <property type="evidence" value="ECO:0007669"/>
    <property type="project" value="TreeGrafter"/>
</dbReference>
<feature type="chain" id="PRO_5038472092" evidence="5">
    <location>
        <begin position="22"/>
        <end position="308"/>
    </location>
</feature>
<dbReference type="RefSeq" id="WP_097041836.1">
    <property type="nucleotide sequence ID" value="NZ_OBQF01000005.1"/>
</dbReference>
<keyword evidence="5" id="KW-0732">Signal</keyword>
<name>A0A285UU56_9STAP</name>
<evidence type="ECO:0000256" key="4">
    <source>
        <dbReference type="ARBA" id="ARBA00023136"/>
    </source>
</evidence>
<dbReference type="PANTHER" id="PTHR47737">
    <property type="entry name" value="GLYCINE BETAINE/PROLINE BETAINE TRANSPORT SYSTEM PERMEASE PROTEIN PROW"/>
    <property type="match status" value="1"/>
</dbReference>
<dbReference type="Gene3D" id="3.40.190.100">
    <property type="entry name" value="Glycine betaine-binding periplasmic protein, domain 2"/>
    <property type="match status" value="1"/>
</dbReference>
<keyword evidence="8" id="KW-1185">Reference proteome</keyword>
<dbReference type="EMBL" id="OBQF01000005">
    <property type="protein sequence ID" value="SOC43761.1"/>
    <property type="molecule type" value="Genomic_DNA"/>
</dbReference>
<accession>A0A285UU56</accession>
<dbReference type="GO" id="GO:0031460">
    <property type="term" value="P:glycine betaine transport"/>
    <property type="evidence" value="ECO:0007669"/>
    <property type="project" value="TreeGrafter"/>
</dbReference>
<dbReference type="GO" id="GO:0043190">
    <property type="term" value="C:ATP-binding cassette (ABC) transporter complex"/>
    <property type="evidence" value="ECO:0007669"/>
    <property type="project" value="InterPro"/>
</dbReference>
<evidence type="ECO:0000256" key="1">
    <source>
        <dbReference type="ARBA" id="ARBA00004236"/>
    </source>
</evidence>
<dbReference type="OrthoDB" id="9787902at2"/>
<dbReference type="GO" id="GO:0005275">
    <property type="term" value="F:amine transmembrane transporter activity"/>
    <property type="evidence" value="ECO:0007669"/>
    <property type="project" value="TreeGrafter"/>
</dbReference>
<gene>
    <name evidence="7" type="ORF">SAMN05878391_2099</name>
</gene>
<evidence type="ECO:0000256" key="3">
    <source>
        <dbReference type="ARBA" id="ARBA00022475"/>
    </source>
</evidence>
<protein>
    <submittedName>
        <fullName evidence="7">Glycine betaine/proline transport system substrate-binding protein</fullName>
    </submittedName>
</protein>
<evidence type="ECO:0000256" key="2">
    <source>
        <dbReference type="ARBA" id="ARBA00022448"/>
    </source>
</evidence>
<reference evidence="8" key="1">
    <citation type="submission" date="2017-08" db="EMBL/GenBank/DDBJ databases">
        <authorList>
            <person name="Varghese N."/>
            <person name="Submissions S."/>
        </authorList>
    </citation>
    <scope>NUCLEOTIDE SEQUENCE [LARGE SCALE GENOMIC DNA]</scope>
    <source>
        <strain evidence="8">DSM 23173</strain>
    </source>
</reference>